<keyword evidence="9" id="KW-1185">Reference proteome</keyword>
<gene>
    <name evidence="8" type="ORF">A3843_17660</name>
</gene>
<dbReference type="RefSeq" id="WP_051269450.1">
    <property type="nucleotide sequence ID" value="NZ_LVVZ01000041.1"/>
</dbReference>
<proteinExistence type="inferred from homology"/>
<feature type="region of interest" description="Disordered" evidence="7">
    <location>
        <begin position="295"/>
        <end position="340"/>
    </location>
</feature>
<evidence type="ECO:0000313" key="8">
    <source>
        <dbReference type="EMBL" id="OKL42495.1"/>
    </source>
</evidence>
<keyword evidence="3 6" id="KW-0812">Transmembrane</keyword>
<evidence type="ECO:0000256" key="5">
    <source>
        <dbReference type="ARBA" id="ARBA00023136"/>
    </source>
</evidence>
<dbReference type="EMBL" id="LVVZ01000041">
    <property type="protein sequence ID" value="OKL42495.1"/>
    <property type="molecule type" value="Genomic_DNA"/>
</dbReference>
<sequence length="340" mass="38869">MKIKWPWKKTGPDPAEETDLDVSDLEFWPPDEAEAEAAEPPSEKVKPFWRQYLWLTLFTLISFGFLLSLGFWQLERLEWKEALIARATERVKEAPLPAPGPAAWPELSSDVIDYMPVTLTGRFILGELYYFDTLNKPRGPYGGQGYFVYAPFATEEGWIVLVNRGFVPIDRKEQSTRLGSAPPKERLELTGLARRAETPSFVSPSANHETGEWFVREPDKMAEALGLDPERTAPYTIDVNERTATAGDLPQPGETRLSFRNNHLQYAFTWFGLAATLIAVYIAFRISMWRKGRKGETVDPDEEDDLDLVPPPDVHDRPSRDPKKQLEAEFQNIKNRRSRK</sequence>
<accession>A0A1U7JCR0</accession>
<comment type="similarity">
    <text evidence="2 6">Belongs to the SURF1 family.</text>
</comment>
<dbReference type="Proteomes" id="UP000185783">
    <property type="component" value="Unassembled WGS sequence"/>
</dbReference>
<dbReference type="Pfam" id="PF02104">
    <property type="entry name" value="SURF1"/>
    <property type="match status" value="1"/>
</dbReference>
<evidence type="ECO:0000256" key="4">
    <source>
        <dbReference type="ARBA" id="ARBA00022989"/>
    </source>
</evidence>
<evidence type="ECO:0000256" key="6">
    <source>
        <dbReference type="RuleBase" id="RU363076"/>
    </source>
</evidence>
<dbReference type="CDD" id="cd06662">
    <property type="entry name" value="SURF1"/>
    <property type="match status" value="1"/>
</dbReference>
<comment type="caution">
    <text evidence="8">The sequence shown here is derived from an EMBL/GenBank/DDBJ whole genome shotgun (WGS) entry which is preliminary data.</text>
</comment>
<evidence type="ECO:0000256" key="1">
    <source>
        <dbReference type="ARBA" id="ARBA00004370"/>
    </source>
</evidence>
<reference evidence="8 9" key="1">
    <citation type="submission" date="2016-03" db="EMBL/GenBank/DDBJ databases">
        <title>Genome sequence of Nesiotobacter sp. nov., a moderately halophilic alphaproteobacterium isolated from the Yellow Sea, China.</title>
        <authorList>
            <person name="Zhang G."/>
            <person name="Zhang R."/>
        </authorList>
    </citation>
    <scope>NUCLEOTIDE SEQUENCE [LARGE SCALE GENOMIC DNA]</scope>
    <source>
        <strain evidence="8 9">WB1-6</strain>
    </source>
</reference>
<dbReference type="PANTHER" id="PTHR23427:SF2">
    <property type="entry name" value="SURFEIT LOCUS PROTEIN 1"/>
    <property type="match status" value="1"/>
</dbReference>
<protein>
    <recommendedName>
        <fullName evidence="6">SURF1-like protein</fullName>
    </recommendedName>
</protein>
<name>A0A1U7JCR0_9HYPH</name>
<dbReference type="STRING" id="197461.A3843_17660"/>
<dbReference type="PANTHER" id="PTHR23427">
    <property type="entry name" value="SURFEIT LOCUS PROTEIN"/>
    <property type="match status" value="1"/>
</dbReference>
<evidence type="ECO:0000256" key="3">
    <source>
        <dbReference type="ARBA" id="ARBA00022692"/>
    </source>
</evidence>
<dbReference type="AlphaFoldDB" id="A0A1U7JCR0"/>
<evidence type="ECO:0000256" key="2">
    <source>
        <dbReference type="ARBA" id="ARBA00007165"/>
    </source>
</evidence>
<feature type="compositionally biased region" description="Basic and acidic residues" evidence="7">
    <location>
        <begin position="313"/>
        <end position="327"/>
    </location>
</feature>
<keyword evidence="5 6" id="KW-0472">Membrane</keyword>
<feature type="transmembrane region" description="Helical" evidence="6">
    <location>
        <begin position="264"/>
        <end position="284"/>
    </location>
</feature>
<organism evidence="8 9">
    <name type="scientific">Pseudovibrio exalbescens</name>
    <dbReference type="NCBI Taxonomy" id="197461"/>
    <lineage>
        <taxon>Bacteria</taxon>
        <taxon>Pseudomonadati</taxon>
        <taxon>Pseudomonadota</taxon>
        <taxon>Alphaproteobacteria</taxon>
        <taxon>Hyphomicrobiales</taxon>
        <taxon>Stappiaceae</taxon>
        <taxon>Pseudovibrio</taxon>
    </lineage>
</organism>
<evidence type="ECO:0000256" key="7">
    <source>
        <dbReference type="SAM" id="MobiDB-lite"/>
    </source>
</evidence>
<feature type="transmembrane region" description="Helical" evidence="6">
    <location>
        <begin position="52"/>
        <end position="72"/>
    </location>
</feature>
<evidence type="ECO:0000313" key="9">
    <source>
        <dbReference type="Proteomes" id="UP000185783"/>
    </source>
</evidence>
<dbReference type="InterPro" id="IPR045214">
    <property type="entry name" value="Surf1/Surf4"/>
</dbReference>
<feature type="region of interest" description="Disordered" evidence="7">
    <location>
        <begin position="1"/>
        <end position="22"/>
    </location>
</feature>
<dbReference type="InterPro" id="IPR002994">
    <property type="entry name" value="Surf1/Shy1"/>
</dbReference>
<dbReference type="GO" id="GO:0005886">
    <property type="term" value="C:plasma membrane"/>
    <property type="evidence" value="ECO:0007669"/>
    <property type="project" value="UniProtKB-SubCell"/>
</dbReference>
<dbReference type="PROSITE" id="PS50895">
    <property type="entry name" value="SURF1"/>
    <property type="match status" value="1"/>
</dbReference>
<keyword evidence="6" id="KW-1003">Cell membrane</keyword>
<feature type="compositionally biased region" description="Acidic residues" evidence="7">
    <location>
        <begin position="298"/>
        <end position="307"/>
    </location>
</feature>
<comment type="subcellular location">
    <subcellularLocation>
        <location evidence="6">Cell membrane</location>
        <topology evidence="6">Multi-pass membrane protein</topology>
    </subcellularLocation>
    <subcellularLocation>
        <location evidence="1">Membrane</location>
    </subcellularLocation>
</comment>
<keyword evidence="4 6" id="KW-1133">Transmembrane helix</keyword>